<evidence type="ECO:0000313" key="2">
    <source>
        <dbReference type="EMBL" id="EPS26960.1"/>
    </source>
</evidence>
<sequence>MLLMFLCDLTTTLTHESGDLQLPFDDGQALISPYSPRYLGESESFSDALHVSTPDPHAGGVRDRPPEPGAPLRKSHREGHLALQESIWVDSLL</sequence>
<dbReference type="Proteomes" id="UP000019376">
    <property type="component" value="Unassembled WGS sequence"/>
</dbReference>
<name>S7Z8P7_PENO1</name>
<accession>S7Z8P7</accession>
<evidence type="ECO:0000313" key="3">
    <source>
        <dbReference type="Proteomes" id="UP000019376"/>
    </source>
</evidence>
<dbReference type="AlphaFoldDB" id="S7Z8P7"/>
<organism evidence="2 3">
    <name type="scientific">Penicillium oxalicum (strain 114-2 / CGMCC 5302)</name>
    <name type="common">Penicillium decumbens</name>
    <dbReference type="NCBI Taxonomy" id="933388"/>
    <lineage>
        <taxon>Eukaryota</taxon>
        <taxon>Fungi</taxon>
        <taxon>Dikarya</taxon>
        <taxon>Ascomycota</taxon>
        <taxon>Pezizomycotina</taxon>
        <taxon>Eurotiomycetes</taxon>
        <taxon>Eurotiomycetidae</taxon>
        <taxon>Eurotiales</taxon>
        <taxon>Aspergillaceae</taxon>
        <taxon>Penicillium</taxon>
    </lineage>
</organism>
<proteinExistence type="predicted"/>
<gene>
    <name evidence="2" type="ORF">PDE_01900</name>
</gene>
<reference evidence="2 3" key="1">
    <citation type="journal article" date="2013" name="PLoS ONE">
        <title>Genomic and secretomic analyses reveal unique features of the lignocellulolytic enzyme system of Penicillium decumbens.</title>
        <authorList>
            <person name="Liu G."/>
            <person name="Zhang L."/>
            <person name="Wei X."/>
            <person name="Zou G."/>
            <person name="Qin Y."/>
            <person name="Ma L."/>
            <person name="Li J."/>
            <person name="Zheng H."/>
            <person name="Wang S."/>
            <person name="Wang C."/>
            <person name="Xun L."/>
            <person name="Zhao G.-P."/>
            <person name="Zhou Z."/>
            <person name="Qu Y."/>
        </authorList>
    </citation>
    <scope>NUCLEOTIDE SEQUENCE [LARGE SCALE GENOMIC DNA]</scope>
    <source>
        <strain evidence="3">114-2 / CGMCC 5302</strain>
    </source>
</reference>
<feature type="region of interest" description="Disordered" evidence="1">
    <location>
        <begin position="42"/>
        <end position="78"/>
    </location>
</feature>
<dbReference type="EMBL" id="KB644409">
    <property type="protein sequence ID" value="EPS26960.1"/>
    <property type="molecule type" value="Genomic_DNA"/>
</dbReference>
<dbReference type="HOGENOM" id="CLU_2400370_0_0_1"/>
<evidence type="ECO:0000256" key="1">
    <source>
        <dbReference type="SAM" id="MobiDB-lite"/>
    </source>
</evidence>
<protein>
    <submittedName>
        <fullName evidence="2">Uncharacterized protein</fullName>
    </submittedName>
</protein>
<keyword evidence="3" id="KW-1185">Reference proteome</keyword>